<name>A0A9Q5I403_SANBA</name>
<reference evidence="2" key="1">
    <citation type="submission" date="2016-06" db="EMBL/GenBank/DDBJ databases">
        <title>Draft Genome sequence of the fungus Inonotus baumii.</title>
        <authorList>
            <person name="Zhu H."/>
            <person name="Lin W."/>
        </authorList>
    </citation>
    <scope>NUCLEOTIDE SEQUENCE</scope>
    <source>
        <strain evidence="2">821</strain>
    </source>
</reference>
<comment type="caution">
    <text evidence="2">The sequence shown here is derived from an EMBL/GenBank/DDBJ whole genome shotgun (WGS) entry which is preliminary data.</text>
</comment>
<protein>
    <recommendedName>
        <fullName evidence="4">MARVEL domain-containing protein</fullName>
    </recommendedName>
</protein>
<evidence type="ECO:0000313" key="2">
    <source>
        <dbReference type="EMBL" id="OCB91254.1"/>
    </source>
</evidence>
<evidence type="ECO:0000313" key="3">
    <source>
        <dbReference type="Proteomes" id="UP000757232"/>
    </source>
</evidence>
<evidence type="ECO:0008006" key="4">
    <source>
        <dbReference type="Google" id="ProtNLM"/>
    </source>
</evidence>
<feature type="transmembrane region" description="Helical" evidence="1">
    <location>
        <begin position="80"/>
        <end position="100"/>
    </location>
</feature>
<feature type="transmembrane region" description="Helical" evidence="1">
    <location>
        <begin position="120"/>
        <end position="143"/>
    </location>
</feature>
<evidence type="ECO:0000256" key="1">
    <source>
        <dbReference type="SAM" id="Phobius"/>
    </source>
</evidence>
<keyword evidence="1" id="KW-1133">Transmembrane helix</keyword>
<feature type="transmembrane region" description="Helical" evidence="1">
    <location>
        <begin position="45"/>
        <end position="68"/>
    </location>
</feature>
<keyword evidence="3" id="KW-1185">Reference proteome</keyword>
<proteinExistence type="predicted"/>
<organism evidence="2 3">
    <name type="scientific">Sanghuangporus baumii</name>
    <name type="common">Phellinus baumii</name>
    <dbReference type="NCBI Taxonomy" id="108892"/>
    <lineage>
        <taxon>Eukaryota</taxon>
        <taxon>Fungi</taxon>
        <taxon>Dikarya</taxon>
        <taxon>Basidiomycota</taxon>
        <taxon>Agaricomycotina</taxon>
        <taxon>Agaricomycetes</taxon>
        <taxon>Hymenochaetales</taxon>
        <taxon>Hymenochaetaceae</taxon>
        <taxon>Sanghuangporus</taxon>
    </lineage>
</organism>
<keyword evidence="1" id="KW-0812">Transmembrane</keyword>
<dbReference type="OrthoDB" id="3227739at2759"/>
<feature type="transmembrane region" description="Helical" evidence="1">
    <location>
        <begin position="12"/>
        <end position="33"/>
    </location>
</feature>
<sequence>MSGAAYALHRTLLYTFLWTASVVQLGLTGWRVHHTESTIGDYDPIIVELLVTAALTILWIPVAIVAPVRKSKDLLPGSGYGTLGIETCGNFVLWVMWLVGGAIATNKWPTRAIAGSGKDGHILITIVAFSWLCFGALTIVKFLTGLHYATLKGGEDAAHSPIQEKRPGTA</sequence>
<dbReference type="EMBL" id="LNZH02000098">
    <property type="protein sequence ID" value="OCB91254.1"/>
    <property type="molecule type" value="Genomic_DNA"/>
</dbReference>
<dbReference type="Proteomes" id="UP000757232">
    <property type="component" value="Unassembled WGS sequence"/>
</dbReference>
<accession>A0A9Q5I403</accession>
<gene>
    <name evidence="2" type="ORF">A7U60_g1500</name>
</gene>
<dbReference type="AlphaFoldDB" id="A0A9Q5I403"/>
<keyword evidence="1" id="KW-0472">Membrane</keyword>